<dbReference type="Gene3D" id="3.40.50.720">
    <property type="entry name" value="NAD(P)-binding Rossmann-like Domain"/>
    <property type="match status" value="1"/>
</dbReference>
<dbReference type="Gene3D" id="3.30.360.10">
    <property type="entry name" value="Dihydrodipicolinate Reductase, domain 2"/>
    <property type="match status" value="1"/>
</dbReference>
<dbReference type="PANTHER" id="PTHR22604">
    <property type="entry name" value="OXIDOREDUCTASES"/>
    <property type="match status" value="1"/>
</dbReference>
<accession>A0ABX8EDK0</accession>
<dbReference type="PANTHER" id="PTHR22604:SF105">
    <property type="entry name" value="TRANS-1,2-DIHYDROBENZENE-1,2-DIOL DEHYDROGENASE"/>
    <property type="match status" value="1"/>
</dbReference>
<proteinExistence type="inferred from homology"/>
<feature type="domain" description="GFO/IDH/MocA-like oxidoreductase" evidence="4">
    <location>
        <begin position="149"/>
        <end position="260"/>
    </location>
</feature>
<gene>
    <name evidence="5" type="primary">iolU</name>
    <name evidence="5" type="ORF">ENKNEFLB_00939</name>
</gene>
<dbReference type="Pfam" id="PF01408">
    <property type="entry name" value="GFO_IDH_MocA"/>
    <property type="match status" value="1"/>
</dbReference>
<keyword evidence="2 5" id="KW-0560">Oxidoreductase</keyword>
<dbReference type="SUPFAM" id="SSF55347">
    <property type="entry name" value="Glyceraldehyde-3-phosphate dehydrogenase-like, C-terminal domain"/>
    <property type="match status" value="1"/>
</dbReference>
<dbReference type="InterPro" id="IPR036291">
    <property type="entry name" value="NAD(P)-bd_dom_sf"/>
</dbReference>
<evidence type="ECO:0000256" key="2">
    <source>
        <dbReference type="ARBA" id="ARBA00023002"/>
    </source>
</evidence>
<dbReference type="EMBL" id="CP075371">
    <property type="protein sequence ID" value="QVT78561.1"/>
    <property type="molecule type" value="Genomic_DNA"/>
</dbReference>
<keyword evidence="6" id="KW-1185">Reference proteome</keyword>
<feature type="domain" description="Gfo/Idh/MocA-like oxidoreductase N-terminal" evidence="3">
    <location>
        <begin position="14"/>
        <end position="134"/>
    </location>
</feature>
<organism evidence="5 6">
    <name type="scientific">Nocardioides aquaticus</name>
    <dbReference type="NCBI Taxonomy" id="160826"/>
    <lineage>
        <taxon>Bacteria</taxon>
        <taxon>Bacillati</taxon>
        <taxon>Actinomycetota</taxon>
        <taxon>Actinomycetes</taxon>
        <taxon>Propionibacteriales</taxon>
        <taxon>Nocardioidaceae</taxon>
        <taxon>Nocardioides</taxon>
    </lineage>
</organism>
<reference evidence="5 6" key="1">
    <citation type="submission" date="2021-05" db="EMBL/GenBank/DDBJ databases">
        <title>Complete genome of Nocardioides aquaticus KCTC 9944T isolated from meromictic and hypersaline Ekho Lake, Antarctica.</title>
        <authorList>
            <person name="Hwang K."/>
            <person name="Kim K.M."/>
            <person name="Choe H."/>
        </authorList>
    </citation>
    <scope>NUCLEOTIDE SEQUENCE [LARGE SCALE GENOMIC DNA]</scope>
    <source>
        <strain evidence="5 6">KCTC 9944</strain>
    </source>
</reference>
<dbReference type="InterPro" id="IPR050984">
    <property type="entry name" value="Gfo/Idh/MocA_domain"/>
</dbReference>
<dbReference type="GO" id="GO:0102497">
    <property type="term" value="F:scyllo-inositol dehydrogenase (NADP+) activity"/>
    <property type="evidence" value="ECO:0007669"/>
    <property type="project" value="UniProtKB-EC"/>
</dbReference>
<evidence type="ECO:0000313" key="5">
    <source>
        <dbReference type="EMBL" id="QVT78561.1"/>
    </source>
</evidence>
<protein>
    <submittedName>
        <fullName evidence="5">Scyllo-inositol 2-dehydrogenase (NADP(+)) IolU</fullName>
        <ecNumber evidence="5">1.1.1.371</ecNumber>
    </submittedName>
</protein>
<dbReference type="RefSeq" id="WP_214058132.1">
    <property type="nucleotide sequence ID" value="NZ_CP075371.1"/>
</dbReference>
<evidence type="ECO:0000313" key="6">
    <source>
        <dbReference type="Proteomes" id="UP000679307"/>
    </source>
</evidence>
<evidence type="ECO:0000259" key="4">
    <source>
        <dbReference type="Pfam" id="PF22725"/>
    </source>
</evidence>
<evidence type="ECO:0000259" key="3">
    <source>
        <dbReference type="Pfam" id="PF01408"/>
    </source>
</evidence>
<dbReference type="SUPFAM" id="SSF51735">
    <property type="entry name" value="NAD(P)-binding Rossmann-fold domains"/>
    <property type="match status" value="1"/>
</dbReference>
<dbReference type="Pfam" id="PF22725">
    <property type="entry name" value="GFO_IDH_MocA_C3"/>
    <property type="match status" value="1"/>
</dbReference>
<dbReference type="Proteomes" id="UP000679307">
    <property type="component" value="Chromosome"/>
</dbReference>
<dbReference type="InterPro" id="IPR000683">
    <property type="entry name" value="Gfo/Idh/MocA-like_OxRdtase_N"/>
</dbReference>
<dbReference type="InterPro" id="IPR055170">
    <property type="entry name" value="GFO_IDH_MocA-like_dom"/>
</dbReference>
<sequence>MSTPSPGTPGPVGWGVLAAGKIARTFAADLAHVPGARLAAVGARSADRAAALVHDVLGPDPVDPPAVHGSYAALVADPAVDVVYVASPHSLHLDHVRLALEAGKHVLCEKPVALRAADWETMVALAAEHDRFLMEAMWTACHPVVLGLVEALATGAYGTPRHLRAELGFRVDAGPEDRLVDPALGAGALLDMGIYPLTLAHLLLGPAEETTALAALSDDAVDLDVTVLSRHPGGALATSSASLTSWSDRTAALATDRGRIDLLGSFHHPDGAVFVPAAGDDEQGEAHGGGEQHLAPVGEVLGRGYGNEAAEVGRCLRAGLRESPMVPHAQTTALMRQLDAVRAQVGIRYPGD</sequence>
<evidence type="ECO:0000256" key="1">
    <source>
        <dbReference type="ARBA" id="ARBA00010928"/>
    </source>
</evidence>
<comment type="similarity">
    <text evidence="1">Belongs to the Gfo/Idh/MocA family.</text>
</comment>
<dbReference type="EC" id="1.1.1.371" evidence="5"/>
<name>A0ABX8EDK0_9ACTN</name>